<dbReference type="InterPro" id="IPR024453">
    <property type="entry name" value="Peptidase_C92"/>
</dbReference>
<name>A0ABD4YC38_9PSED</name>
<gene>
    <name evidence="1" type="ORF">N5C70_10015</name>
</gene>
<dbReference type="Gene3D" id="3.90.1720.10">
    <property type="entry name" value="endopeptidase domain like (from Nostoc punctiforme)"/>
    <property type="match status" value="1"/>
</dbReference>
<comment type="caution">
    <text evidence="1">The sequence shown here is derived from an EMBL/GenBank/DDBJ whole genome shotgun (WGS) entry which is preliminary data.</text>
</comment>
<dbReference type="InterPro" id="IPR038765">
    <property type="entry name" value="Papain-like_cys_pep_sf"/>
</dbReference>
<dbReference type="Pfam" id="PF05708">
    <property type="entry name" value="Peptidase_C92"/>
    <property type="match status" value="1"/>
</dbReference>
<dbReference type="RefSeq" id="WP_125855584.1">
    <property type="nucleotide sequence ID" value="NZ_JAOCBV010000001.1"/>
</dbReference>
<accession>A0ABD4YC38</accession>
<dbReference type="SUPFAM" id="SSF54001">
    <property type="entry name" value="Cysteine proteinases"/>
    <property type="match status" value="1"/>
</dbReference>
<protein>
    <submittedName>
        <fullName evidence="1">YiiX/YebB-like N1pC/P60 family cysteine hydrolase</fullName>
    </submittedName>
</protein>
<dbReference type="AlphaFoldDB" id="A0ABD4YC38"/>
<dbReference type="Proteomes" id="UP001160152">
    <property type="component" value="Unassembled WGS sequence"/>
</dbReference>
<organism evidence="1 2">
    <name type="scientific">Pseudomonas juntendi</name>
    <dbReference type="NCBI Taxonomy" id="2666183"/>
    <lineage>
        <taxon>Bacteria</taxon>
        <taxon>Pseudomonadati</taxon>
        <taxon>Pseudomonadota</taxon>
        <taxon>Gammaproteobacteria</taxon>
        <taxon>Pseudomonadales</taxon>
        <taxon>Pseudomonadaceae</taxon>
        <taxon>Pseudomonas</taxon>
    </lineage>
</organism>
<reference evidence="1 2" key="1">
    <citation type="submission" date="2022-09" db="EMBL/GenBank/DDBJ databases">
        <title>Intensive care unit water sources are persistently colonized with multi-drug resistant bacteria and are the site of extensive horizontal gene transfer of antibiotic resistance genes.</title>
        <authorList>
            <person name="Diorio-Toth L."/>
        </authorList>
    </citation>
    <scope>NUCLEOTIDE SEQUENCE [LARGE SCALE GENOMIC DNA]</scope>
    <source>
        <strain evidence="1 2">GD03901</strain>
    </source>
</reference>
<sequence>MLDLQSGDVFLMCGDAKHSEYLAAAQRMLYKGAKSSHVLLSVGDGAFVHSTADAGVGFVFFENVLKDCKNGWRVIRMKGLRDDQREAMVKAAIYYIDQAYNYKFFFKSNDRTSFCSELVAKAFEDAGISLFGKTTGTITPADFDRAADGDELWLDVTEQYTEGFKEIAKEPYPYRFGYGTMVAAVRKRQVAMASMDRLLESFKHMSENGGLSKEFYEKAVNMEAQFRESKNISFWNEKKYPIQGETDGTEKS</sequence>
<evidence type="ECO:0000313" key="1">
    <source>
        <dbReference type="EMBL" id="MDH0757052.1"/>
    </source>
</evidence>
<proteinExistence type="predicted"/>
<evidence type="ECO:0000313" key="2">
    <source>
        <dbReference type="Proteomes" id="UP001160152"/>
    </source>
</evidence>
<dbReference type="EMBL" id="JAOCBV010000001">
    <property type="protein sequence ID" value="MDH0757052.1"/>
    <property type="molecule type" value="Genomic_DNA"/>
</dbReference>